<dbReference type="AlphaFoldDB" id="A0A1Q5TIY8"/>
<evidence type="ECO:0000313" key="1">
    <source>
        <dbReference type="EMBL" id="OKP00176.1"/>
    </source>
</evidence>
<accession>A0A1Q5TIY8</accession>
<reference evidence="1 2" key="1">
    <citation type="submission" date="2016-09" db="EMBL/GenBank/DDBJ databases">
        <title>Xenorhabdus thuongxuanensis sp. nov. and Xenorhabdus eapokensis sp. nov., isolated from Steinernema species.</title>
        <authorList>
            <person name="Kaempfer P."/>
            <person name="Tobias N.J."/>
            <person name="Phan Ke L."/>
            <person name="Bode H.B."/>
            <person name="Glaeser S.P."/>
        </authorList>
    </citation>
    <scope>NUCLEOTIDE SEQUENCE [LARGE SCALE GENOMIC DNA]</scope>
    <source>
        <strain evidence="1 2">30TX1</strain>
    </source>
</reference>
<protein>
    <submittedName>
        <fullName evidence="1">Uncharacterized protein</fullName>
    </submittedName>
</protein>
<dbReference type="OrthoDB" id="6447399at2"/>
<comment type="caution">
    <text evidence="1">The sequence shown here is derived from an EMBL/GenBank/DDBJ whole genome shotgun (WGS) entry which is preliminary data.</text>
</comment>
<sequence length="126" mass="13951">MGSVNGIYISEDGQHHLTITGSNDSNGSFSGSFISSPTSGGRLTYNQIIGQYAFVSATNYWPAQIGFSAIFIREPRHYVIADYWNGIRTSDGNLLMSGVRTYTTDAGLYDLYTFEKIRFIIAPTEK</sequence>
<proteinExistence type="predicted"/>
<name>A0A1Q5TIY8_9GAMM</name>
<gene>
    <name evidence="1" type="ORF">Xentx_03559</name>
</gene>
<dbReference type="EMBL" id="MKGR01000058">
    <property type="protein sequence ID" value="OKP00176.1"/>
    <property type="molecule type" value="Genomic_DNA"/>
</dbReference>
<evidence type="ECO:0000313" key="2">
    <source>
        <dbReference type="Proteomes" id="UP000186277"/>
    </source>
</evidence>
<keyword evidence="2" id="KW-1185">Reference proteome</keyword>
<dbReference type="RefSeq" id="WP_074021830.1">
    <property type="nucleotide sequence ID" value="NZ_CAWMWP010000085.1"/>
</dbReference>
<dbReference type="Proteomes" id="UP000186277">
    <property type="component" value="Unassembled WGS sequence"/>
</dbReference>
<organism evidence="1 2">
    <name type="scientific">Xenorhabdus thuongxuanensis</name>
    <dbReference type="NCBI Taxonomy" id="1873484"/>
    <lineage>
        <taxon>Bacteria</taxon>
        <taxon>Pseudomonadati</taxon>
        <taxon>Pseudomonadota</taxon>
        <taxon>Gammaproteobacteria</taxon>
        <taxon>Enterobacterales</taxon>
        <taxon>Morganellaceae</taxon>
        <taxon>Xenorhabdus</taxon>
    </lineage>
</organism>